<feature type="domain" description="Bromo" evidence="7">
    <location>
        <begin position="1188"/>
        <end position="1258"/>
    </location>
</feature>
<evidence type="ECO:0000259" key="10">
    <source>
        <dbReference type="PROSITE" id="PS51204"/>
    </source>
</evidence>
<keyword evidence="4" id="KW-0539">Nucleus</keyword>
<dbReference type="GO" id="GO:0016787">
    <property type="term" value="F:hydrolase activity"/>
    <property type="evidence" value="ECO:0007669"/>
    <property type="project" value="UniProtKB-KW"/>
</dbReference>
<dbReference type="PANTHER" id="PTHR10799">
    <property type="entry name" value="SNF2/RAD54 HELICASE FAMILY"/>
    <property type="match status" value="1"/>
</dbReference>
<dbReference type="Pfam" id="PF00439">
    <property type="entry name" value="Bromodomain"/>
    <property type="match status" value="1"/>
</dbReference>
<dbReference type="InterPro" id="IPR014001">
    <property type="entry name" value="Helicase_ATP-bd"/>
</dbReference>
<proteinExistence type="predicted"/>
<dbReference type="SUPFAM" id="SSF47370">
    <property type="entry name" value="Bromodomain"/>
    <property type="match status" value="1"/>
</dbReference>
<dbReference type="InterPro" id="IPR036427">
    <property type="entry name" value="Bromodomain-like_sf"/>
</dbReference>
<dbReference type="Gene3D" id="3.40.50.10810">
    <property type="entry name" value="Tandem AAA-ATPase domain"/>
    <property type="match status" value="1"/>
</dbReference>
<feature type="domain" description="HSA" evidence="10">
    <location>
        <begin position="317"/>
        <end position="389"/>
    </location>
</feature>
<dbReference type="FunFam" id="1.20.5.170:FF:000106">
    <property type="entry name" value="Chromatin structure-remodeling complex subunit snf21"/>
    <property type="match status" value="1"/>
</dbReference>
<evidence type="ECO:0000313" key="11">
    <source>
        <dbReference type="EMBL" id="KAF4139836.1"/>
    </source>
</evidence>
<dbReference type="InterPro" id="IPR029295">
    <property type="entry name" value="SnAC"/>
</dbReference>
<dbReference type="InterPro" id="IPR027417">
    <property type="entry name" value="P-loop_NTPase"/>
</dbReference>
<comment type="caution">
    <text evidence="11">The sequence shown here is derived from an EMBL/GenBank/DDBJ whole genome shotgun (WGS) entry which is preliminary data.</text>
</comment>
<dbReference type="PROSITE" id="PS51194">
    <property type="entry name" value="HELICASE_CTER"/>
    <property type="match status" value="1"/>
</dbReference>
<dbReference type="PROSITE" id="PS51192">
    <property type="entry name" value="HELICASE_ATP_BIND_1"/>
    <property type="match status" value="1"/>
</dbReference>
<dbReference type="Pfam" id="PF07529">
    <property type="entry name" value="HSA"/>
    <property type="match status" value="1"/>
</dbReference>
<evidence type="ECO:0000256" key="4">
    <source>
        <dbReference type="ARBA" id="ARBA00023242"/>
    </source>
</evidence>
<evidence type="ECO:0000256" key="3">
    <source>
        <dbReference type="ARBA" id="ARBA00023117"/>
    </source>
</evidence>
<dbReference type="InterPro" id="IPR014012">
    <property type="entry name" value="HSA_dom"/>
</dbReference>
<dbReference type="InterPro" id="IPR001650">
    <property type="entry name" value="Helicase_C-like"/>
</dbReference>
<dbReference type="Proteomes" id="UP000704712">
    <property type="component" value="Unassembled WGS sequence"/>
</dbReference>
<feature type="compositionally biased region" description="Acidic residues" evidence="6">
    <location>
        <begin position="1141"/>
        <end position="1160"/>
    </location>
</feature>
<dbReference type="PROSITE" id="PS51204">
    <property type="entry name" value="HSA"/>
    <property type="match status" value="1"/>
</dbReference>
<dbReference type="GO" id="GO:0005524">
    <property type="term" value="F:ATP binding"/>
    <property type="evidence" value="ECO:0007669"/>
    <property type="project" value="InterPro"/>
</dbReference>
<accession>A0A8S9UH72</accession>
<dbReference type="SMART" id="SM00297">
    <property type="entry name" value="BROMO"/>
    <property type="match status" value="1"/>
</dbReference>
<dbReference type="FunFam" id="3.40.50.300:FF:002186">
    <property type="entry name" value="Chromatin structure-remodeling complex subunit snf21"/>
    <property type="match status" value="1"/>
</dbReference>
<evidence type="ECO:0000259" key="7">
    <source>
        <dbReference type="PROSITE" id="PS50014"/>
    </source>
</evidence>
<feature type="compositionally biased region" description="Basic and acidic residues" evidence="6">
    <location>
        <begin position="1128"/>
        <end position="1140"/>
    </location>
</feature>
<dbReference type="GO" id="GO:0005634">
    <property type="term" value="C:nucleus"/>
    <property type="evidence" value="ECO:0007669"/>
    <property type="project" value="UniProtKB-SubCell"/>
</dbReference>
<dbReference type="GO" id="GO:0042393">
    <property type="term" value="F:histone binding"/>
    <property type="evidence" value="ECO:0007669"/>
    <property type="project" value="InterPro"/>
</dbReference>
<comment type="subcellular location">
    <subcellularLocation>
        <location evidence="1">Nucleus</location>
    </subcellularLocation>
</comment>
<feature type="domain" description="Helicase ATP-binding" evidence="8">
    <location>
        <begin position="496"/>
        <end position="662"/>
    </location>
</feature>
<dbReference type="InterPro" id="IPR038718">
    <property type="entry name" value="SNF2-like_sf"/>
</dbReference>
<dbReference type="SMART" id="SM00573">
    <property type="entry name" value="HSA"/>
    <property type="match status" value="1"/>
</dbReference>
<dbReference type="CDD" id="cd17996">
    <property type="entry name" value="DEXHc_SMARCA2_SMARCA4"/>
    <property type="match status" value="1"/>
</dbReference>
<evidence type="ECO:0000256" key="6">
    <source>
        <dbReference type="SAM" id="MobiDB-lite"/>
    </source>
</evidence>
<name>A0A8S9UH72_PHYIN</name>
<evidence type="ECO:0000259" key="9">
    <source>
        <dbReference type="PROSITE" id="PS51194"/>
    </source>
</evidence>
<dbReference type="SMART" id="SM00490">
    <property type="entry name" value="HELICc"/>
    <property type="match status" value="1"/>
</dbReference>
<sequence>MESAAHVPAAPRVALTPADVKKLMDAALRMQRAGQKNHPKYQQIVTLLRQYQQLHHTRQQQMQTQTLPLQHTQMQPQTQTPPSQSLDVAANPFMQQKTALFSDRQLEYLHNQIRAYKALCHSMDTAITQAKQLSAAGLSKQPTNPTNAMMGESMGTIQPPPPSAADPPVLELMTPKWTRAARNLLFIGPTYLDGDLIGIEDKGNLAFGPFNICAPWLGTNDVALKMRYLDTLKQFLASSLDKLESHTGDLDENEQRTLRDLRCVLLQQKLRSHVAKTHSTRLALLGEPCAVDRKSFRRRRPVSRVELQGDEREKRKKSVAMEKKRRADHQMYLKAVLNHSREFFAYHKNVKAQVSKSAKAVKGFIDQRASKAEREEDRQEKLRLKALKANDMEAYGKLVAEAKNERLTYLLSQTNSYLDSIRKLVRQHKKKHHVVDEYTAHYDAHHDGSKDTNADDLDDDLNYLEIASKGELPRQPLMLVGGDLKEYQLRGLQWMVSLYDNHLNGILADEMGLGKTIQSISLLTYVTEVKHNHGPFLVVVPLSTLSNWVNEFKKWAPDLVLVVYKGPPQVRKELHKQEMASCQFNVLLTTYEYIMKDKHVLRKYDWQYIIVDEGHRMKNAQSKFAMTLGSMYTSRNRLLLTGTPLQNSLPELWALLNFLLPTIFESVDTFEQWFSKPFAQFSGNGDSNELSDEERMLIINRLHQVLRPFLLRRVKASVLDQLPDKVEKVLKCELSGWQKIMYRRIQEGGALLMETTDDSGKKKGKAKYTSKGLSNVLMQLRKVCNHPYLFQTNGYQIDFDIVRSSGKFELLDRMLPKLKAAGHRVLMFSQMTQLMHVLEDYFNYRGFRYLRLDGSTSADEREQRMFMFNASDSPFFIFLLSTRAGGLGLNLATADTVIIFDSDWNPAMDAQAQDRAHRIGQKNEVRVFRLVTNSPVEEKILSRATDKMNMNNLVVEAGKFNNKSKEAERRAMLESLIKMEQEEAAHAAHGDDESSNVLLDDEINEMMALTDEELALYHRLDDERKARESKEWGEYCKQYNVPYSPRSRLMAEKDAPAWLREANDVMEHDIATGKHDKDAWNFDMEAVAGKPRKRKEMSYRDQFTDAEFVKMCEDGIDENEMKAAAAKSPKECKQGKRKRDEDEEFVDPNSIEGDDNPNDDDAGRRERKMLCYYYKKVYDAVIKLKDPTGRLRSELYMEKPSAVDYPDYYTIVKEPMDLTTMKERLDMYYYASHDQFERDFNLMVGNAQLYNHPESLVVFDALEIDKCVKTKMKPLHLKTMEQIAAAYEKAKKDHKRRSKNRKDKKRRHH</sequence>
<dbReference type="Pfam" id="PF00176">
    <property type="entry name" value="SNF2-rel_dom"/>
    <property type="match status" value="1"/>
</dbReference>
<feature type="compositionally biased region" description="Basic residues" evidence="6">
    <location>
        <begin position="1292"/>
        <end position="1309"/>
    </location>
</feature>
<keyword evidence="2" id="KW-0378">Hydrolase</keyword>
<dbReference type="InterPro" id="IPR001487">
    <property type="entry name" value="Bromodomain"/>
</dbReference>
<protein>
    <submittedName>
        <fullName evidence="11">Bromodomain</fullName>
    </submittedName>
</protein>
<evidence type="ECO:0000256" key="5">
    <source>
        <dbReference type="PROSITE-ProRule" id="PRU00035"/>
    </source>
</evidence>
<dbReference type="PRINTS" id="PR00503">
    <property type="entry name" value="BROMODOMAIN"/>
</dbReference>
<dbReference type="CDD" id="cd18793">
    <property type="entry name" value="SF2_C_SNF"/>
    <property type="match status" value="1"/>
</dbReference>
<evidence type="ECO:0000313" key="12">
    <source>
        <dbReference type="Proteomes" id="UP000704712"/>
    </source>
</evidence>
<gene>
    <name evidence="11" type="ORF">GN958_ATG10971</name>
</gene>
<dbReference type="EMBL" id="JAACNO010001542">
    <property type="protein sequence ID" value="KAF4139836.1"/>
    <property type="molecule type" value="Genomic_DNA"/>
</dbReference>
<dbReference type="SUPFAM" id="SSF52540">
    <property type="entry name" value="P-loop containing nucleoside triphosphate hydrolases"/>
    <property type="match status" value="2"/>
</dbReference>
<dbReference type="Pfam" id="PF00271">
    <property type="entry name" value="Helicase_C"/>
    <property type="match status" value="1"/>
</dbReference>
<dbReference type="OMA" id="VNYISHT"/>
<dbReference type="InterPro" id="IPR000330">
    <property type="entry name" value="SNF2_N"/>
</dbReference>
<feature type="domain" description="Helicase C-terminal" evidence="9">
    <location>
        <begin position="810"/>
        <end position="977"/>
    </location>
</feature>
<evidence type="ECO:0000259" key="8">
    <source>
        <dbReference type="PROSITE" id="PS51192"/>
    </source>
</evidence>
<organism evidence="11 12">
    <name type="scientific">Phytophthora infestans</name>
    <name type="common">Potato late blight agent</name>
    <name type="synonym">Botrytis infestans</name>
    <dbReference type="NCBI Taxonomy" id="4787"/>
    <lineage>
        <taxon>Eukaryota</taxon>
        <taxon>Sar</taxon>
        <taxon>Stramenopiles</taxon>
        <taxon>Oomycota</taxon>
        <taxon>Peronosporomycetes</taxon>
        <taxon>Peronosporales</taxon>
        <taxon>Peronosporaceae</taxon>
        <taxon>Phytophthora</taxon>
    </lineage>
</organism>
<reference evidence="11" key="1">
    <citation type="submission" date="2020-03" db="EMBL/GenBank/DDBJ databases">
        <title>Hybrid Assembly of Korean Phytophthora infestans isolates.</title>
        <authorList>
            <person name="Prokchorchik M."/>
            <person name="Lee Y."/>
            <person name="Seo J."/>
            <person name="Cho J.-H."/>
            <person name="Park Y.-E."/>
            <person name="Jang D.-C."/>
            <person name="Im J.-S."/>
            <person name="Choi J.-G."/>
            <person name="Park H.-J."/>
            <person name="Lee G.-B."/>
            <person name="Lee Y.-G."/>
            <person name="Hong S.-Y."/>
            <person name="Cho K."/>
            <person name="Sohn K.H."/>
        </authorList>
    </citation>
    <scope>NUCLEOTIDE SEQUENCE</scope>
    <source>
        <strain evidence="11">KR_2_A2</strain>
    </source>
</reference>
<dbReference type="SMART" id="SM01314">
    <property type="entry name" value="SnAC"/>
    <property type="match status" value="1"/>
</dbReference>
<dbReference type="SMART" id="SM00487">
    <property type="entry name" value="DEXDc"/>
    <property type="match status" value="1"/>
</dbReference>
<evidence type="ECO:0000256" key="1">
    <source>
        <dbReference type="ARBA" id="ARBA00004123"/>
    </source>
</evidence>
<dbReference type="FunFam" id="3.40.50.10810:FF:000008">
    <property type="entry name" value="Chromatin structure-remodeling complex subunit snf21"/>
    <property type="match status" value="1"/>
</dbReference>
<feature type="region of interest" description="Disordered" evidence="6">
    <location>
        <begin position="1288"/>
        <end position="1309"/>
    </location>
</feature>
<dbReference type="Gene3D" id="1.20.920.10">
    <property type="entry name" value="Bromodomain-like"/>
    <property type="match status" value="1"/>
</dbReference>
<feature type="region of interest" description="Disordered" evidence="6">
    <location>
        <begin position="1122"/>
        <end position="1163"/>
    </location>
</feature>
<dbReference type="Pfam" id="PF14619">
    <property type="entry name" value="SnAC"/>
    <property type="match status" value="1"/>
</dbReference>
<dbReference type="InterPro" id="IPR049730">
    <property type="entry name" value="SNF2/RAD54-like_C"/>
</dbReference>
<evidence type="ECO:0000256" key="2">
    <source>
        <dbReference type="ARBA" id="ARBA00022801"/>
    </source>
</evidence>
<keyword evidence="3 5" id="KW-0103">Bromodomain</keyword>
<dbReference type="PROSITE" id="PS50014">
    <property type="entry name" value="BROMODOMAIN_2"/>
    <property type="match status" value="1"/>
</dbReference>
<dbReference type="Gene3D" id="3.40.50.300">
    <property type="entry name" value="P-loop containing nucleotide triphosphate hydrolases"/>
    <property type="match status" value="1"/>
</dbReference>
<dbReference type="Gene3D" id="1.20.5.170">
    <property type="match status" value="1"/>
</dbReference>